<protein>
    <submittedName>
        <fullName evidence="1">Uncharacterized protein</fullName>
    </submittedName>
</protein>
<sequence length="198" mass="22174">MLSSNASTSFTHVEPFIVSSQATSPCIIPCLFHQPLLTLSPTIPFQHQPLSPHHQRLQTLHVSSTSNHLVDVGPCEAEWVRVVEMIDAPYAYGRTLKLCIAAASSDTVSLVYLPCTSELTQLYFIEPKTELPDIRKQPHVSGRLLAMTAGVHIAILVESFACDANRVEVILRLLLEACYGQALCWYSRYYIRYEDLDL</sequence>
<dbReference type="Proteomes" id="UP000054279">
    <property type="component" value="Unassembled WGS sequence"/>
</dbReference>
<dbReference type="AlphaFoldDB" id="A0A0C9UPK4"/>
<accession>A0A0C9UPK4</accession>
<keyword evidence="2" id="KW-1185">Reference proteome</keyword>
<name>A0A0C9UPK4_SPHS4</name>
<proteinExistence type="predicted"/>
<evidence type="ECO:0000313" key="1">
    <source>
        <dbReference type="EMBL" id="KIJ27285.1"/>
    </source>
</evidence>
<evidence type="ECO:0000313" key="2">
    <source>
        <dbReference type="Proteomes" id="UP000054279"/>
    </source>
</evidence>
<organism evidence="1 2">
    <name type="scientific">Sphaerobolus stellatus (strain SS14)</name>
    <dbReference type="NCBI Taxonomy" id="990650"/>
    <lineage>
        <taxon>Eukaryota</taxon>
        <taxon>Fungi</taxon>
        <taxon>Dikarya</taxon>
        <taxon>Basidiomycota</taxon>
        <taxon>Agaricomycotina</taxon>
        <taxon>Agaricomycetes</taxon>
        <taxon>Phallomycetidae</taxon>
        <taxon>Geastrales</taxon>
        <taxon>Sphaerobolaceae</taxon>
        <taxon>Sphaerobolus</taxon>
    </lineage>
</organism>
<gene>
    <name evidence="1" type="ORF">M422DRAFT_271535</name>
</gene>
<reference evidence="1 2" key="1">
    <citation type="submission" date="2014-06" db="EMBL/GenBank/DDBJ databases">
        <title>Evolutionary Origins and Diversification of the Mycorrhizal Mutualists.</title>
        <authorList>
            <consortium name="DOE Joint Genome Institute"/>
            <consortium name="Mycorrhizal Genomics Consortium"/>
            <person name="Kohler A."/>
            <person name="Kuo A."/>
            <person name="Nagy L.G."/>
            <person name="Floudas D."/>
            <person name="Copeland A."/>
            <person name="Barry K.W."/>
            <person name="Cichocki N."/>
            <person name="Veneault-Fourrey C."/>
            <person name="LaButti K."/>
            <person name="Lindquist E.A."/>
            <person name="Lipzen A."/>
            <person name="Lundell T."/>
            <person name="Morin E."/>
            <person name="Murat C."/>
            <person name="Riley R."/>
            <person name="Ohm R."/>
            <person name="Sun H."/>
            <person name="Tunlid A."/>
            <person name="Henrissat B."/>
            <person name="Grigoriev I.V."/>
            <person name="Hibbett D.S."/>
            <person name="Martin F."/>
        </authorList>
    </citation>
    <scope>NUCLEOTIDE SEQUENCE [LARGE SCALE GENOMIC DNA]</scope>
    <source>
        <strain evidence="1 2">SS14</strain>
    </source>
</reference>
<dbReference type="EMBL" id="KN837340">
    <property type="protein sequence ID" value="KIJ27285.1"/>
    <property type="molecule type" value="Genomic_DNA"/>
</dbReference>
<dbReference type="HOGENOM" id="CLU_1378917_0_0_1"/>